<feature type="compositionally biased region" description="Polar residues" evidence="2">
    <location>
        <begin position="236"/>
        <end position="265"/>
    </location>
</feature>
<evidence type="ECO:0000313" key="4">
    <source>
        <dbReference type="Proteomes" id="UP000198287"/>
    </source>
</evidence>
<accession>A0A226DHU3</accession>
<organism evidence="3 4">
    <name type="scientific">Folsomia candida</name>
    <name type="common">Springtail</name>
    <dbReference type="NCBI Taxonomy" id="158441"/>
    <lineage>
        <taxon>Eukaryota</taxon>
        <taxon>Metazoa</taxon>
        <taxon>Ecdysozoa</taxon>
        <taxon>Arthropoda</taxon>
        <taxon>Hexapoda</taxon>
        <taxon>Collembola</taxon>
        <taxon>Entomobryomorpha</taxon>
        <taxon>Isotomoidea</taxon>
        <taxon>Isotomidae</taxon>
        <taxon>Proisotominae</taxon>
        <taxon>Folsomia</taxon>
    </lineage>
</organism>
<feature type="region of interest" description="Disordered" evidence="2">
    <location>
        <begin position="228"/>
        <end position="265"/>
    </location>
</feature>
<gene>
    <name evidence="3" type="ORF">Fcan01_21014</name>
</gene>
<keyword evidence="4" id="KW-1185">Reference proteome</keyword>
<comment type="caution">
    <text evidence="3">The sequence shown here is derived from an EMBL/GenBank/DDBJ whole genome shotgun (WGS) entry which is preliminary data.</text>
</comment>
<name>A0A226DHU3_FOLCA</name>
<sequence>MAASSDQQGGWSLGLSDEENDLEADANKIIENGDELNDELKDLLKDIESITDFGPSLLQNVSSGFTKTASRPLTKESKATLTSKIKIPENCKEFLVPKVNSEIWRLLPSQAKILDIKQQQVQQSLTLGLSSLAIITNTVVNAKDAIPKEILSTVVKQPMDGANILGDQFQAISNRRRYEMKRHLNPEYGGICSQQFPSSEWLFVADLAESLKSSKATSSLMRNTMSRGGRYHPYSQPRSTFQFQNQPRPSLNWSRSSQFRGSGQNQLRFAQRPQGHRYFNQSNQYNRFQKN</sequence>
<evidence type="ECO:0000313" key="3">
    <source>
        <dbReference type="EMBL" id="OXA44813.1"/>
    </source>
</evidence>
<protein>
    <submittedName>
        <fullName evidence="3">Uncharacterized protein</fullName>
    </submittedName>
</protein>
<dbReference type="Proteomes" id="UP000198287">
    <property type="component" value="Unassembled WGS sequence"/>
</dbReference>
<dbReference type="PANTHER" id="PTHR34239">
    <property type="entry name" value="APPLE DOMAIN-CONTAINING PROTEIN"/>
    <property type="match status" value="1"/>
</dbReference>
<proteinExistence type="predicted"/>
<dbReference type="OMA" id="TRNCDAK"/>
<dbReference type="PANTHER" id="PTHR34239:SF2">
    <property type="entry name" value="TRANSPOSABLE ELEMENT P TRANSPOSASE_THAP9 CONSERVED DOMAIN-CONTAINING PROTEIN"/>
    <property type="match status" value="1"/>
</dbReference>
<reference evidence="3 4" key="1">
    <citation type="submission" date="2015-12" db="EMBL/GenBank/DDBJ databases">
        <title>The genome of Folsomia candida.</title>
        <authorList>
            <person name="Faddeeva A."/>
            <person name="Derks M.F."/>
            <person name="Anvar Y."/>
            <person name="Smit S."/>
            <person name="Van Straalen N."/>
            <person name="Roelofs D."/>
        </authorList>
    </citation>
    <scope>NUCLEOTIDE SEQUENCE [LARGE SCALE GENOMIC DNA]</scope>
    <source>
        <strain evidence="3 4">VU population</strain>
        <tissue evidence="3">Whole body</tissue>
    </source>
</reference>
<keyword evidence="1" id="KW-0175">Coiled coil</keyword>
<feature type="coiled-coil region" evidence="1">
    <location>
        <begin position="19"/>
        <end position="46"/>
    </location>
</feature>
<dbReference type="EMBL" id="LNIX01000019">
    <property type="protein sequence ID" value="OXA44813.1"/>
    <property type="molecule type" value="Genomic_DNA"/>
</dbReference>
<dbReference type="AlphaFoldDB" id="A0A226DHU3"/>
<evidence type="ECO:0000256" key="2">
    <source>
        <dbReference type="SAM" id="MobiDB-lite"/>
    </source>
</evidence>
<dbReference type="OrthoDB" id="7430131at2759"/>
<evidence type="ECO:0000256" key="1">
    <source>
        <dbReference type="SAM" id="Coils"/>
    </source>
</evidence>